<comment type="subcellular location">
    <subcellularLocation>
        <location evidence="1 9">Bacterial flagellum basal body</location>
    </subcellularLocation>
    <subcellularLocation>
        <location evidence="2">Cell membrane</location>
        <topology evidence="2">Multi-pass membrane protein</topology>
    </subcellularLocation>
</comment>
<evidence type="ECO:0000259" key="12">
    <source>
        <dbReference type="Pfam" id="PF01514"/>
    </source>
</evidence>
<keyword evidence="15" id="KW-1185">Reference proteome</keyword>
<dbReference type="PANTHER" id="PTHR30046:SF0">
    <property type="entry name" value="FLAGELLAR M-RING PROTEIN"/>
    <property type="match status" value="1"/>
</dbReference>
<evidence type="ECO:0000256" key="5">
    <source>
        <dbReference type="ARBA" id="ARBA00022692"/>
    </source>
</evidence>
<dbReference type="InterPro" id="IPR045851">
    <property type="entry name" value="AMP-bd_C_sf"/>
</dbReference>
<dbReference type="InterPro" id="IPR006182">
    <property type="entry name" value="FliF_N_dom"/>
</dbReference>
<dbReference type="Pfam" id="PF01514">
    <property type="entry name" value="YscJ_FliF"/>
    <property type="match status" value="1"/>
</dbReference>
<name>A0A7G3GCN8_9NEIS</name>
<feature type="domain" description="Flagellar M-ring N-terminal" evidence="12">
    <location>
        <begin position="55"/>
        <end position="228"/>
    </location>
</feature>
<keyword evidence="4" id="KW-1003">Cell membrane</keyword>
<comment type="function">
    <text evidence="9">The M ring may be actively involved in energy transduction.</text>
</comment>
<keyword evidence="14" id="KW-0969">Cilium</keyword>
<evidence type="ECO:0000256" key="2">
    <source>
        <dbReference type="ARBA" id="ARBA00004651"/>
    </source>
</evidence>
<feature type="transmembrane region" description="Helical" evidence="11">
    <location>
        <begin position="468"/>
        <end position="486"/>
    </location>
</feature>
<comment type="similarity">
    <text evidence="3 9">Belongs to the FliF family.</text>
</comment>
<evidence type="ECO:0000256" key="7">
    <source>
        <dbReference type="ARBA" id="ARBA00023136"/>
    </source>
</evidence>
<dbReference type="GO" id="GO:0071973">
    <property type="term" value="P:bacterial-type flagellum-dependent cell motility"/>
    <property type="evidence" value="ECO:0007669"/>
    <property type="project" value="InterPro"/>
</dbReference>
<dbReference type="PRINTS" id="PR01009">
    <property type="entry name" value="FLGMRINGFLIF"/>
</dbReference>
<evidence type="ECO:0000256" key="11">
    <source>
        <dbReference type="SAM" id="Phobius"/>
    </source>
</evidence>
<accession>A0A7G3GCN8</accession>
<dbReference type="EMBL" id="CP025781">
    <property type="protein sequence ID" value="QBC44802.1"/>
    <property type="molecule type" value="Genomic_DNA"/>
</dbReference>
<keyword evidence="8 9" id="KW-0975">Bacterial flagellum</keyword>
<sequence>MAEVSVAADNNLITARGFGVARERFAALSSGRKIGLMVAVAAVIALIVGNLLWSKEPAYRVLFTNIPDKDGGAIVQSLQQMNVPYKLDPGGTISVTADKIYDVRLKLAAQGLPKSGNAGFELLDNQKFGVSQFAEQVNYQRAIEGELARSIETVASVSKARVHLAMPKQTVFLRDQQKPTASVMLTLYPGRILDGGQVAGIIHLVSSSIPELPIKNVTIVDQDGNLLSKLPEMSQNNLDPRQLLYVQHVEKGFVERVETILAPLVGKENVKAEVTAQIDFAEIEQTSESFKPNSPPNSSAMRSQQTLDLQGKSSSESAGGVPGALSNQPPGAAAAPITAPVASGASEALSSGSANSRKEATINYEVDKTIQHVKQQVGGVKRLSAAVVLNYKPGKGKDGKMTYLPFSPQEMTQINNLVREAIGYNKERGDSVNVVNAAFADSLPLEEKKIKDQALAYIQTNATDVGKLALIAIVVLYLLLFVLRPLMKDMAKTREEARIQELDFGETLGTDGDTEQSPEEDENQNSLAAYEVLLQKARELAKDDPRMVATILREWMLSSGDDKGGGPNKKG</sequence>
<evidence type="ECO:0000256" key="4">
    <source>
        <dbReference type="ARBA" id="ARBA00022475"/>
    </source>
</evidence>
<dbReference type="Proteomes" id="UP000515917">
    <property type="component" value="Chromosome"/>
</dbReference>
<feature type="region of interest" description="Disordered" evidence="10">
    <location>
        <begin position="502"/>
        <end position="528"/>
    </location>
</feature>
<dbReference type="InterPro" id="IPR013556">
    <property type="entry name" value="Flag_M-ring_C"/>
</dbReference>
<keyword evidence="5 11" id="KW-0812">Transmembrane</keyword>
<evidence type="ECO:0000313" key="14">
    <source>
        <dbReference type="EMBL" id="QBC44802.1"/>
    </source>
</evidence>
<keyword evidence="14" id="KW-0282">Flagellum</keyword>
<dbReference type="PANTHER" id="PTHR30046">
    <property type="entry name" value="FLAGELLAR M-RING PROTEIN"/>
    <property type="match status" value="1"/>
</dbReference>
<evidence type="ECO:0000256" key="10">
    <source>
        <dbReference type="SAM" id="MobiDB-lite"/>
    </source>
</evidence>
<evidence type="ECO:0000256" key="6">
    <source>
        <dbReference type="ARBA" id="ARBA00022989"/>
    </source>
</evidence>
<dbReference type="PIRSF" id="PIRSF004862">
    <property type="entry name" value="FliF"/>
    <property type="match status" value="1"/>
</dbReference>
<gene>
    <name evidence="14" type="ORF">C1H71_15510</name>
</gene>
<evidence type="ECO:0000256" key="1">
    <source>
        <dbReference type="ARBA" id="ARBA00004117"/>
    </source>
</evidence>
<protein>
    <recommendedName>
        <fullName evidence="9">Flagellar M-ring protein</fullName>
    </recommendedName>
</protein>
<reference evidence="14 15" key="1">
    <citation type="submission" date="2018-01" db="EMBL/GenBank/DDBJ databases">
        <title>Genome sequence of Iodobacter sp. strain PCH194 isolated from Indian Trans-Himalaya.</title>
        <authorList>
            <person name="Kumar V."/>
            <person name="Thakur V."/>
            <person name="Kumar S."/>
            <person name="Singh D."/>
        </authorList>
    </citation>
    <scope>NUCLEOTIDE SEQUENCE [LARGE SCALE GENOMIC DNA]</scope>
    <source>
        <strain evidence="14 15">PCH194</strain>
    </source>
</reference>
<dbReference type="GO" id="GO:0003774">
    <property type="term" value="F:cytoskeletal motor activity"/>
    <property type="evidence" value="ECO:0007669"/>
    <property type="project" value="InterPro"/>
</dbReference>
<dbReference type="NCBIfam" id="TIGR00206">
    <property type="entry name" value="fliF"/>
    <property type="match status" value="1"/>
</dbReference>
<evidence type="ECO:0000259" key="13">
    <source>
        <dbReference type="Pfam" id="PF08345"/>
    </source>
</evidence>
<dbReference type="GO" id="GO:0009431">
    <property type="term" value="C:bacterial-type flagellum basal body, MS ring"/>
    <property type="evidence" value="ECO:0007669"/>
    <property type="project" value="InterPro"/>
</dbReference>
<evidence type="ECO:0000313" key="15">
    <source>
        <dbReference type="Proteomes" id="UP000515917"/>
    </source>
</evidence>
<dbReference type="RefSeq" id="WP_130107319.1">
    <property type="nucleotide sequence ID" value="NZ_CP025781.1"/>
</dbReference>
<evidence type="ECO:0000256" key="9">
    <source>
        <dbReference type="PIRNR" id="PIRNR004862"/>
    </source>
</evidence>
<keyword evidence="6 11" id="KW-1133">Transmembrane helix</keyword>
<dbReference type="Gene3D" id="3.30.300.30">
    <property type="match status" value="1"/>
</dbReference>
<dbReference type="AlphaFoldDB" id="A0A7G3GCN8"/>
<keyword evidence="7 11" id="KW-0472">Membrane</keyword>
<dbReference type="Pfam" id="PF08345">
    <property type="entry name" value="YscJ_FliF_C"/>
    <property type="match status" value="1"/>
</dbReference>
<evidence type="ECO:0000256" key="8">
    <source>
        <dbReference type="ARBA" id="ARBA00023143"/>
    </source>
</evidence>
<proteinExistence type="inferred from homology"/>
<organism evidence="14 15">
    <name type="scientific">Iodobacter fluviatilis</name>
    <dbReference type="NCBI Taxonomy" id="537"/>
    <lineage>
        <taxon>Bacteria</taxon>
        <taxon>Pseudomonadati</taxon>
        <taxon>Pseudomonadota</taxon>
        <taxon>Betaproteobacteria</taxon>
        <taxon>Neisseriales</taxon>
        <taxon>Chitinibacteraceae</taxon>
        <taxon>Iodobacter</taxon>
    </lineage>
</organism>
<feature type="domain" description="Flagellar M-ring C-terminal" evidence="13">
    <location>
        <begin position="261"/>
        <end position="439"/>
    </location>
</feature>
<evidence type="ECO:0000256" key="3">
    <source>
        <dbReference type="ARBA" id="ARBA00007971"/>
    </source>
</evidence>
<keyword evidence="14" id="KW-0966">Cell projection</keyword>
<feature type="region of interest" description="Disordered" evidence="10">
    <location>
        <begin position="285"/>
        <end position="338"/>
    </location>
</feature>
<dbReference type="InterPro" id="IPR043427">
    <property type="entry name" value="YscJ/FliF"/>
</dbReference>
<feature type="compositionally biased region" description="Acidic residues" evidence="10">
    <location>
        <begin position="512"/>
        <end position="523"/>
    </location>
</feature>
<feature type="compositionally biased region" description="Polar residues" evidence="10">
    <location>
        <begin position="285"/>
        <end position="317"/>
    </location>
</feature>
<dbReference type="GO" id="GO:0005886">
    <property type="term" value="C:plasma membrane"/>
    <property type="evidence" value="ECO:0007669"/>
    <property type="project" value="UniProtKB-SubCell"/>
</dbReference>
<dbReference type="KEGG" id="ifl:C1H71_15510"/>
<feature type="transmembrane region" description="Helical" evidence="11">
    <location>
        <begin position="34"/>
        <end position="53"/>
    </location>
</feature>
<feature type="compositionally biased region" description="Low complexity" evidence="10">
    <location>
        <begin position="329"/>
        <end position="338"/>
    </location>
</feature>
<dbReference type="InterPro" id="IPR000067">
    <property type="entry name" value="FlgMring_FliF"/>
</dbReference>